<name>A0A6I9UD20_SESIN</name>
<evidence type="ECO:0000256" key="5">
    <source>
        <dbReference type="SAM" id="MobiDB-lite"/>
    </source>
</evidence>
<feature type="region of interest" description="Disordered" evidence="5">
    <location>
        <begin position="30"/>
        <end position="49"/>
    </location>
</feature>
<proteinExistence type="inferred from homology"/>
<dbReference type="Proteomes" id="UP000504604">
    <property type="component" value="Linkage group LG1"/>
</dbReference>
<dbReference type="CDD" id="cd22270">
    <property type="entry name" value="DPBB_kiwellin-like"/>
    <property type="match status" value="2"/>
</dbReference>
<dbReference type="PANTHER" id="PTHR33191">
    <property type="entry name" value="RIPENING-RELATED PROTEIN 2-RELATED"/>
    <property type="match status" value="1"/>
</dbReference>
<dbReference type="GeneID" id="105172360"/>
<evidence type="ECO:0000256" key="3">
    <source>
        <dbReference type="ARBA" id="ARBA00022525"/>
    </source>
</evidence>
<feature type="signal peptide" evidence="6">
    <location>
        <begin position="1"/>
        <end position="23"/>
    </location>
</feature>
<sequence>MTNFSKGAILLLLLILSAQSLEARLQSCKPSGTIRGKKPPPGQCNQENDSDCCKDGKLYTTYKCSPPVTGTTKAVLTLNSFEEGGDGGGPSECDNNYHSDNTPVVALSTGWYSGGSRCLNNITVSANGRSVTAMVVDECDSTMGCDEDHDYQPPCPNNIVDASKAVWKALGVPEDDWGELDITWSDAKSCKPSGKIKGKKPPKDQCNRENDSDCCEEGKYYDIYKCSPKVTAHTKAVLTINSFEKGGDGGGPSECDGKYHSDHIPIVALSTGWFNKMHRCFKNITIYGNGKSVNAMVVDECDSTKGCDADHDYQPPCDNNIVDGSKAVWEALGVPQKDRGLMDIHWTDA</sequence>
<keyword evidence="7" id="KW-1185">Reference proteome</keyword>
<keyword evidence="3" id="KW-0964">Secreted</keyword>
<keyword evidence="4 6" id="KW-0732">Signal</keyword>
<evidence type="ECO:0000256" key="6">
    <source>
        <dbReference type="SAM" id="SignalP"/>
    </source>
</evidence>
<dbReference type="GO" id="GO:0005576">
    <property type="term" value="C:extracellular region"/>
    <property type="evidence" value="ECO:0007669"/>
    <property type="project" value="UniProtKB-SubCell"/>
</dbReference>
<dbReference type="Gene3D" id="2.40.40.10">
    <property type="entry name" value="RlpA-like domain"/>
    <property type="match status" value="2"/>
</dbReference>
<dbReference type="Pfam" id="PF24300">
    <property type="entry name" value="KWL1"/>
    <property type="match status" value="2"/>
</dbReference>
<feature type="chain" id="PRO_5026695215" evidence="6">
    <location>
        <begin position="24"/>
        <end position="349"/>
    </location>
</feature>
<reference evidence="8" key="2">
    <citation type="submission" date="2025-08" db="UniProtKB">
        <authorList>
            <consortium name="RefSeq"/>
        </authorList>
    </citation>
    <scope>IDENTIFICATION</scope>
</reference>
<organism evidence="7 8">
    <name type="scientific">Sesamum indicum</name>
    <name type="common">Oriental sesame</name>
    <name type="synonym">Sesamum orientale</name>
    <dbReference type="NCBI Taxonomy" id="4182"/>
    <lineage>
        <taxon>Eukaryota</taxon>
        <taxon>Viridiplantae</taxon>
        <taxon>Streptophyta</taxon>
        <taxon>Embryophyta</taxon>
        <taxon>Tracheophyta</taxon>
        <taxon>Spermatophyta</taxon>
        <taxon>Magnoliopsida</taxon>
        <taxon>eudicotyledons</taxon>
        <taxon>Gunneridae</taxon>
        <taxon>Pentapetalae</taxon>
        <taxon>asterids</taxon>
        <taxon>lamiids</taxon>
        <taxon>Lamiales</taxon>
        <taxon>Pedaliaceae</taxon>
        <taxon>Sesamum</taxon>
    </lineage>
</organism>
<accession>A0A6I9UD20</accession>
<evidence type="ECO:0000256" key="2">
    <source>
        <dbReference type="ARBA" id="ARBA00005592"/>
    </source>
</evidence>
<dbReference type="SUPFAM" id="SSF50685">
    <property type="entry name" value="Barwin-like endoglucanases"/>
    <property type="match status" value="2"/>
</dbReference>
<dbReference type="OrthoDB" id="406505at2759"/>
<evidence type="ECO:0000313" key="7">
    <source>
        <dbReference type="Proteomes" id="UP000504604"/>
    </source>
</evidence>
<evidence type="ECO:0000313" key="8">
    <source>
        <dbReference type="RefSeq" id="XP_011092053.1"/>
    </source>
</evidence>
<comment type="similarity">
    <text evidence="2">Belongs to the kiwellin family.</text>
</comment>
<protein>
    <submittedName>
        <fullName evidence="8">Ripening-related protein 1</fullName>
    </submittedName>
</protein>
<dbReference type="KEGG" id="sind:105172360"/>
<dbReference type="RefSeq" id="XP_011092053.1">
    <property type="nucleotide sequence ID" value="XM_011093751.2"/>
</dbReference>
<evidence type="ECO:0000256" key="4">
    <source>
        <dbReference type="ARBA" id="ARBA00022729"/>
    </source>
</evidence>
<dbReference type="PANTHER" id="PTHR33191:SF77">
    <property type="entry name" value="RIPENING-RELATED PROTEIN 1"/>
    <property type="match status" value="1"/>
</dbReference>
<dbReference type="InterPro" id="IPR036908">
    <property type="entry name" value="RlpA-like_sf"/>
</dbReference>
<comment type="subcellular location">
    <subcellularLocation>
        <location evidence="1">Secreted</location>
    </subcellularLocation>
</comment>
<evidence type="ECO:0000256" key="1">
    <source>
        <dbReference type="ARBA" id="ARBA00004613"/>
    </source>
</evidence>
<gene>
    <name evidence="8" type="primary">LOC105172360</name>
</gene>
<dbReference type="InterPro" id="IPR039271">
    <property type="entry name" value="Kiwellin-like"/>
</dbReference>
<dbReference type="AlphaFoldDB" id="A0A6I9UD20"/>
<dbReference type="InParanoid" id="A0A6I9UD20"/>
<reference evidence="7" key="1">
    <citation type="submission" date="2024-10" db="UniProtKB">
        <authorList>
            <consortium name="RefSeq"/>
        </authorList>
    </citation>
    <scope>NUCLEOTIDE SEQUENCE [LARGE SCALE GENOMIC DNA]</scope>
    <source>
        <strain evidence="7">cv. Zhongzhi No. 13</strain>
    </source>
</reference>